<dbReference type="KEGG" id="mhos:CXR34_08345"/>
<dbReference type="EMBL" id="CP025299">
    <property type="protein sequence ID" value="AUG29472.1"/>
    <property type="molecule type" value="Genomic_DNA"/>
</dbReference>
<accession>A0A2K9D9C3</accession>
<name>A0A2K9D9C3_9MICO</name>
<organism evidence="1 2">
    <name type="scientific">Microbacterium hominis</name>
    <dbReference type="NCBI Taxonomy" id="162426"/>
    <lineage>
        <taxon>Bacteria</taxon>
        <taxon>Bacillati</taxon>
        <taxon>Actinomycetota</taxon>
        <taxon>Actinomycetes</taxon>
        <taxon>Micrococcales</taxon>
        <taxon>Microbacteriaceae</taxon>
        <taxon>Microbacterium</taxon>
    </lineage>
</organism>
<reference evidence="1 2" key="1">
    <citation type="submission" date="2017-12" db="EMBL/GenBank/DDBJ databases">
        <title>Isolation and characterization of estrogens degradatiion strain Microbacterium hominis SJTG1.</title>
        <authorList>
            <person name="Xiong W."/>
            <person name="Yin C."/>
            <person name="Zheng D."/>
            <person name="Liang R."/>
        </authorList>
    </citation>
    <scope>NUCLEOTIDE SEQUENCE [LARGE SCALE GENOMIC DNA]</scope>
    <source>
        <strain evidence="1 2">SJTG1</strain>
    </source>
</reference>
<dbReference type="AlphaFoldDB" id="A0A2K9D9C3"/>
<dbReference type="RefSeq" id="WP_016464878.1">
    <property type="nucleotide sequence ID" value="NZ_CP025299.1"/>
</dbReference>
<dbReference type="Gene3D" id="6.10.140.530">
    <property type="match status" value="1"/>
</dbReference>
<evidence type="ECO:0008006" key="3">
    <source>
        <dbReference type="Google" id="ProtNLM"/>
    </source>
</evidence>
<proteinExistence type="predicted"/>
<protein>
    <recommendedName>
        <fullName evidence="3">Helicase-associated domain-containing protein</fullName>
    </recommendedName>
</protein>
<evidence type="ECO:0000313" key="1">
    <source>
        <dbReference type="EMBL" id="AUG29472.1"/>
    </source>
</evidence>
<sequence length="98" mass="10679">MGAARVEILDKLIPGWNDVAPGQVADDATFRDHLDQVVAYLAEHGHMPTFSSVDGSALARWLSRVKGASRGRGNMAWSPEREVLIREKLPGWLSGGPE</sequence>
<gene>
    <name evidence="1" type="ORF">CXR34_08345</name>
</gene>
<evidence type="ECO:0000313" key="2">
    <source>
        <dbReference type="Proteomes" id="UP000233276"/>
    </source>
</evidence>
<dbReference type="Proteomes" id="UP000233276">
    <property type="component" value="Chromosome"/>
</dbReference>